<dbReference type="InterPro" id="IPR048634">
    <property type="entry name" value="SecD_SecF_C"/>
</dbReference>
<feature type="transmembrane region" description="Helical" evidence="9">
    <location>
        <begin position="367"/>
        <end position="388"/>
    </location>
</feature>
<evidence type="ECO:0000313" key="11">
    <source>
        <dbReference type="EMBL" id="TDO19850.1"/>
    </source>
</evidence>
<proteinExistence type="predicted"/>
<evidence type="ECO:0000313" key="12">
    <source>
        <dbReference type="Proteomes" id="UP000295518"/>
    </source>
</evidence>
<dbReference type="Gene3D" id="1.20.1640.10">
    <property type="entry name" value="Multidrug efflux transporter AcrB transmembrane domain"/>
    <property type="match status" value="2"/>
</dbReference>
<evidence type="ECO:0000259" key="10">
    <source>
        <dbReference type="Pfam" id="PF02355"/>
    </source>
</evidence>
<dbReference type="AlphaFoldDB" id="A0A4R6IC79"/>
<evidence type="ECO:0000256" key="5">
    <source>
        <dbReference type="ARBA" id="ARBA00022927"/>
    </source>
</evidence>
<dbReference type="SUPFAM" id="SSF82866">
    <property type="entry name" value="Multidrug efflux transporter AcrB transmembrane domain"/>
    <property type="match status" value="2"/>
</dbReference>
<dbReference type="Pfam" id="PF02355">
    <property type="entry name" value="SecD_SecF_C"/>
    <property type="match status" value="1"/>
</dbReference>
<evidence type="ECO:0000256" key="9">
    <source>
        <dbReference type="SAM" id="Phobius"/>
    </source>
</evidence>
<evidence type="ECO:0000256" key="6">
    <source>
        <dbReference type="ARBA" id="ARBA00022989"/>
    </source>
</evidence>
<sequence length="868" mass="96645">MLNKIKQFFKWSNPKRFFILLGGFLAAILSIVLGSTLYLNNNTNLSNEYGNGARIVAKVTDKNQNVVDDATLERATQNLTNQLSGGSGINGININLNGNGIFEATSSEVSSDSELEKFSQDVSQQANFIVTDINGKPLFFDGAFNQNTTIDYQNPSSIEWNRYQVPISPEGASVVLANNGSSNLVVKLADSNAQQQWALMTFNMSQNTTSSAIVFWYNLEEFVNIANQNQNNSDWNNAKFNPVNFAYVNNSPTTTQTGTDNQNTTLNNNLKTESIKANDYLIFFNNTTTLQNTESFTIPIEANNAIARNYSFKINSTAVDYDITVLASYFIQPLNGVNTFFKVQLAFAIAFALIALFLVITYGIFGLIGAFGLALFSFLNILFFTLLGGEWSPAVVAGSIIGFSFILDALIYYLDQIRKQVRRGETVIKAIKSVSKNSYVNLVDSSIIAIIVGTIFFYFGFRELKTFSLGFIISIFTNLIIMIFVIHFFVMISISLFNIENKLALIGIRKKSMSNLENKFISNLDFVKQSKFVNIGIVIFIVISLIVFSSLAGANQSALSGIETSIDFSGGSLVTISRDSNSQLLLSNETATQLKNALEQNTLLDNATIAIYPSQNNALNNVLEIKTSVQLSSSEINSLQDIVKNITGENTLTTYSFNANIISSLEAKSQTIAASIAFAIVLAFAGIYSLIRFRYAYSISLLIGILIQIIIMISVFVITRLPIDKYFLIAILAGLFYSTLNKFAIANRIKQITYKEFHNTQFDYLIIKQIVNRSIRENIVRNLYLNLAMIIISLVFLAFFGTVNISLIIGLILVVVTTFISTNFVTLIVYIKLEAFRHKRSRVRESRNFWASGKVEEQIFVGFNDYKQ</sequence>
<evidence type="ECO:0000256" key="7">
    <source>
        <dbReference type="ARBA" id="ARBA00023010"/>
    </source>
</evidence>
<feature type="transmembrane region" description="Helical" evidence="9">
    <location>
        <begin position="394"/>
        <end position="414"/>
    </location>
</feature>
<evidence type="ECO:0000256" key="3">
    <source>
        <dbReference type="ARBA" id="ARBA00022475"/>
    </source>
</evidence>
<dbReference type="Proteomes" id="UP000295518">
    <property type="component" value="Unassembled WGS sequence"/>
</dbReference>
<feature type="transmembrane region" description="Helical" evidence="9">
    <location>
        <begin position="672"/>
        <end position="691"/>
    </location>
</feature>
<dbReference type="GO" id="GO:0005886">
    <property type="term" value="C:plasma membrane"/>
    <property type="evidence" value="ECO:0007669"/>
    <property type="project" value="UniProtKB-SubCell"/>
</dbReference>
<dbReference type="GO" id="GO:0015031">
    <property type="term" value="P:protein transport"/>
    <property type="evidence" value="ECO:0007669"/>
    <property type="project" value="UniProtKB-KW"/>
</dbReference>
<comment type="caution">
    <text evidence="11">The sequence shown here is derived from an EMBL/GenBank/DDBJ whole genome shotgun (WGS) entry which is preliminary data.</text>
</comment>
<dbReference type="PANTHER" id="PTHR30081:SF1">
    <property type="entry name" value="PROTEIN TRANSLOCASE SUBUNIT SECD"/>
    <property type="match status" value="1"/>
</dbReference>
<dbReference type="RefSeq" id="WP_166623199.1">
    <property type="nucleotide sequence ID" value="NZ_NNCE01000005.1"/>
</dbReference>
<protein>
    <submittedName>
        <fullName evidence="11">Preprotein translocase subunit SecD</fullName>
    </submittedName>
</protein>
<keyword evidence="6 9" id="KW-1133">Transmembrane helix</keyword>
<dbReference type="PANTHER" id="PTHR30081">
    <property type="entry name" value="PROTEIN-EXPORT MEMBRANE PROTEIN SEC"/>
    <property type="match status" value="1"/>
</dbReference>
<keyword evidence="12" id="KW-1185">Reference proteome</keyword>
<feature type="transmembrane region" description="Helical" evidence="9">
    <location>
        <begin position="783"/>
        <end position="801"/>
    </location>
</feature>
<keyword evidence="2" id="KW-0813">Transport</keyword>
<feature type="transmembrane region" description="Helical" evidence="9">
    <location>
        <begin position="340"/>
        <end position="360"/>
    </location>
</feature>
<dbReference type="EMBL" id="SNWN01000013">
    <property type="protein sequence ID" value="TDO19850.1"/>
    <property type="molecule type" value="Genomic_DNA"/>
</dbReference>
<dbReference type="InterPro" id="IPR022813">
    <property type="entry name" value="SecD/SecF_arch_bac"/>
</dbReference>
<evidence type="ECO:0000256" key="1">
    <source>
        <dbReference type="ARBA" id="ARBA00004651"/>
    </source>
</evidence>
<feature type="transmembrane region" description="Helical" evidence="9">
    <location>
        <begin position="807"/>
        <end position="831"/>
    </location>
</feature>
<feature type="transmembrane region" description="Helical" evidence="9">
    <location>
        <begin position="532"/>
        <end position="552"/>
    </location>
</feature>
<evidence type="ECO:0000256" key="4">
    <source>
        <dbReference type="ARBA" id="ARBA00022692"/>
    </source>
</evidence>
<feature type="transmembrane region" description="Helical" evidence="9">
    <location>
        <begin position="471"/>
        <end position="499"/>
    </location>
</feature>
<feature type="transmembrane region" description="Helical" evidence="9">
    <location>
        <begin position="439"/>
        <end position="459"/>
    </location>
</feature>
<keyword evidence="8 9" id="KW-0472">Membrane</keyword>
<gene>
    <name evidence="11" type="ORF">EI74_0655</name>
</gene>
<dbReference type="NCBIfam" id="NF046001">
    <property type="entry name" value="SecDF_plasm"/>
    <property type="match status" value="1"/>
</dbReference>
<keyword evidence="4 9" id="KW-0812">Transmembrane</keyword>
<keyword evidence="7" id="KW-0811">Translocation</keyword>
<keyword evidence="3" id="KW-1003">Cell membrane</keyword>
<evidence type="ECO:0000256" key="2">
    <source>
        <dbReference type="ARBA" id="ARBA00022448"/>
    </source>
</evidence>
<reference evidence="11 12" key="1">
    <citation type="submission" date="2019-03" db="EMBL/GenBank/DDBJ databases">
        <title>Genomic Encyclopedia of Archaeal and Bacterial Type Strains, Phase II (KMG-II): from individual species to whole genera.</title>
        <authorList>
            <person name="Goeker M."/>
        </authorList>
    </citation>
    <scope>NUCLEOTIDE SEQUENCE [LARGE SCALE GENOMIC DNA]</scope>
    <source>
        <strain evidence="11 12">ATCC 700618</strain>
    </source>
</reference>
<feature type="transmembrane region" description="Helical" evidence="9">
    <location>
        <begin position="698"/>
        <end position="720"/>
    </location>
</feature>
<keyword evidence="5" id="KW-0653">Protein transport</keyword>
<name>A0A4R6IC79_9MOLU</name>
<accession>A0A4R6IC79</accession>
<feature type="domain" description="Protein export membrane protein SecD/SecF C-terminal" evidence="10">
    <location>
        <begin position="668"/>
        <end position="828"/>
    </location>
</feature>
<comment type="subcellular location">
    <subcellularLocation>
        <location evidence="1">Cell membrane</location>
        <topology evidence="1">Multi-pass membrane protein</topology>
    </subcellularLocation>
</comment>
<evidence type="ECO:0000256" key="8">
    <source>
        <dbReference type="ARBA" id="ARBA00023136"/>
    </source>
</evidence>
<feature type="transmembrane region" description="Helical" evidence="9">
    <location>
        <begin position="726"/>
        <end position="745"/>
    </location>
</feature>
<organism evidence="11 12">
    <name type="scientific">Mycoplasma testudineum</name>
    <dbReference type="NCBI Taxonomy" id="244584"/>
    <lineage>
        <taxon>Bacteria</taxon>
        <taxon>Bacillati</taxon>
        <taxon>Mycoplasmatota</taxon>
        <taxon>Mollicutes</taxon>
        <taxon>Mycoplasmataceae</taxon>
        <taxon>Mycoplasma</taxon>
    </lineage>
</organism>